<evidence type="ECO:0000313" key="8">
    <source>
        <dbReference type="EMBL" id="PPR99751.1"/>
    </source>
</evidence>
<dbReference type="PANTHER" id="PTHR43895">
    <property type="entry name" value="CALCIUM/CALMODULIN-DEPENDENT PROTEIN KINASE KINASE-RELATED"/>
    <property type="match status" value="1"/>
</dbReference>
<accession>A0A2P5X8T5</accession>
<evidence type="ECO:0000256" key="5">
    <source>
        <dbReference type="ARBA" id="ARBA00022840"/>
    </source>
</evidence>
<evidence type="ECO:0000256" key="2">
    <source>
        <dbReference type="ARBA" id="ARBA00022679"/>
    </source>
</evidence>
<dbReference type="Pfam" id="PF00069">
    <property type="entry name" value="Pkinase"/>
    <property type="match status" value="1"/>
</dbReference>
<organism evidence="8 9">
    <name type="scientific">Gossypium barbadense</name>
    <name type="common">Sea Island cotton</name>
    <name type="synonym">Hibiscus barbadensis</name>
    <dbReference type="NCBI Taxonomy" id="3634"/>
    <lineage>
        <taxon>Eukaryota</taxon>
        <taxon>Viridiplantae</taxon>
        <taxon>Streptophyta</taxon>
        <taxon>Embryophyta</taxon>
        <taxon>Tracheophyta</taxon>
        <taxon>Spermatophyta</taxon>
        <taxon>Magnoliopsida</taxon>
        <taxon>eudicotyledons</taxon>
        <taxon>Gunneridae</taxon>
        <taxon>Pentapetalae</taxon>
        <taxon>rosids</taxon>
        <taxon>malvids</taxon>
        <taxon>Malvales</taxon>
        <taxon>Malvaceae</taxon>
        <taxon>Malvoideae</taxon>
        <taxon>Gossypium</taxon>
    </lineage>
</organism>
<evidence type="ECO:0000259" key="7">
    <source>
        <dbReference type="PROSITE" id="PS50011"/>
    </source>
</evidence>
<sequence>MRGQESRTLPRHQHLRASYLRSKNSKFLQFVSKMSSGELIIDDNQVKPASENRATEYQQQYTVGAYWANEFAHDEATMWEIRARQKGWREKVAKSNAQTQVPYVMFCQFWTAKRNFVVIMNFREDGLLHTACGTPNYVAPEVFKDKGYDGTSSDIWYCGVILFILMAGYLPFEPSLIGLYKKRITIPEILQDEWFKKGYKPPKFE</sequence>
<dbReference type="Gene3D" id="1.10.510.10">
    <property type="entry name" value="Transferase(Phosphotransferase) domain 1"/>
    <property type="match status" value="1"/>
</dbReference>
<keyword evidence="4" id="KW-0418">Kinase</keyword>
<dbReference type="SMART" id="SM00220">
    <property type="entry name" value="S_TKc"/>
    <property type="match status" value="1"/>
</dbReference>
<dbReference type="GO" id="GO:0005524">
    <property type="term" value="F:ATP binding"/>
    <property type="evidence" value="ECO:0007669"/>
    <property type="project" value="UniProtKB-KW"/>
</dbReference>
<keyword evidence="6" id="KW-0472">Membrane</keyword>
<dbReference type="InterPro" id="IPR000719">
    <property type="entry name" value="Prot_kinase_dom"/>
</dbReference>
<keyword evidence="5" id="KW-0067">ATP-binding</keyword>
<dbReference type="AlphaFoldDB" id="A0A2P5X8T5"/>
<dbReference type="GO" id="GO:0004674">
    <property type="term" value="F:protein serine/threonine kinase activity"/>
    <property type="evidence" value="ECO:0007669"/>
    <property type="project" value="UniProtKB-KW"/>
</dbReference>
<dbReference type="OrthoDB" id="1933045at2759"/>
<dbReference type="PROSITE" id="PS50011">
    <property type="entry name" value="PROTEIN_KINASE_DOM"/>
    <property type="match status" value="1"/>
</dbReference>
<dbReference type="InterPro" id="IPR011009">
    <property type="entry name" value="Kinase-like_dom_sf"/>
</dbReference>
<evidence type="ECO:0000256" key="4">
    <source>
        <dbReference type="ARBA" id="ARBA00022777"/>
    </source>
</evidence>
<dbReference type="SUPFAM" id="SSF56112">
    <property type="entry name" value="Protein kinase-like (PK-like)"/>
    <property type="match status" value="1"/>
</dbReference>
<evidence type="ECO:0000256" key="1">
    <source>
        <dbReference type="ARBA" id="ARBA00022527"/>
    </source>
</evidence>
<keyword evidence="3" id="KW-0547">Nucleotide-binding</keyword>
<proteinExistence type="predicted"/>
<gene>
    <name evidence="8" type="ORF">GOBAR_AA20921</name>
</gene>
<dbReference type="Proteomes" id="UP000239757">
    <property type="component" value="Unassembled WGS sequence"/>
</dbReference>
<evidence type="ECO:0000256" key="6">
    <source>
        <dbReference type="SAM" id="Phobius"/>
    </source>
</evidence>
<name>A0A2P5X8T5_GOSBA</name>
<keyword evidence="6" id="KW-1133">Transmembrane helix</keyword>
<feature type="domain" description="Protein kinase" evidence="7">
    <location>
        <begin position="1"/>
        <end position="205"/>
    </location>
</feature>
<dbReference type="EMBL" id="KZ665436">
    <property type="protein sequence ID" value="PPR99751.1"/>
    <property type="molecule type" value="Genomic_DNA"/>
</dbReference>
<keyword evidence="2" id="KW-0808">Transferase</keyword>
<dbReference type="GO" id="GO:0007165">
    <property type="term" value="P:signal transduction"/>
    <property type="evidence" value="ECO:0007669"/>
    <property type="project" value="TreeGrafter"/>
</dbReference>
<reference evidence="8 9" key="1">
    <citation type="submission" date="2015-01" db="EMBL/GenBank/DDBJ databases">
        <title>Genome of allotetraploid Gossypium barbadense reveals genomic plasticity and fiber elongation in cotton evolution.</title>
        <authorList>
            <person name="Chen X."/>
            <person name="Liu X."/>
            <person name="Zhao B."/>
            <person name="Zheng H."/>
            <person name="Hu Y."/>
            <person name="Lu G."/>
            <person name="Yang C."/>
            <person name="Chen J."/>
            <person name="Shan C."/>
            <person name="Zhang L."/>
            <person name="Zhou Y."/>
            <person name="Wang L."/>
            <person name="Guo W."/>
            <person name="Bai Y."/>
            <person name="Ruan J."/>
            <person name="Shangguan X."/>
            <person name="Mao Y."/>
            <person name="Jiang J."/>
            <person name="Zhu Y."/>
            <person name="Lei J."/>
            <person name="Kang H."/>
            <person name="Chen S."/>
            <person name="He X."/>
            <person name="Wang R."/>
            <person name="Wang Y."/>
            <person name="Chen J."/>
            <person name="Wang L."/>
            <person name="Yu S."/>
            <person name="Wang B."/>
            <person name="Wei J."/>
            <person name="Song S."/>
            <person name="Lu X."/>
            <person name="Gao Z."/>
            <person name="Gu W."/>
            <person name="Deng X."/>
            <person name="Ma D."/>
            <person name="Wang S."/>
            <person name="Liang W."/>
            <person name="Fang L."/>
            <person name="Cai C."/>
            <person name="Zhu X."/>
            <person name="Zhou B."/>
            <person name="Zhang Y."/>
            <person name="Chen Z."/>
            <person name="Xu S."/>
            <person name="Zhu R."/>
            <person name="Wang S."/>
            <person name="Zhang T."/>
            <person name="Zhao G."/>
        </authorList>
    </citation>
    <scope>NUCLEOTIDE SEQUENCE [LARGE SCALE GENOMIC DNA]</scope>
    <source>
        <strain evidence="9">cv. Xinhai21</strain>
        <tissue evidence="8">Leaf</tissue>
    </source>
</reference>
<keyword evidence="1" id="KW-0723">Serine/threonine-protein kinase</keyword>
<evidence type="ECO:0000256" key="3">
    <source>
        <dbReference type="ARBA" id="ARBA00022741"/>
    </source>
</evidence>
<protein>
    <recommendedName>
        <fullName evidence="7">Protein kinase domain-containing protein</fullName>
    </recommendedName>
</protein>
<dbReference type="PANTHER" id="PTHR43895:SF145">
    <property type="entry name" value="CBL-INTERACTING SERINE_THREONINE-PROTEIN KINASE 9"/>
    <property type="match status" value="1"/>
</dbReference>
<keyword evidence="6" id="KW-0812">Transmembrane</keyword>
<evidence type="ECO:0000313" key="9">
    <source>
        <dbReference type="Proteomes" id="UP000239757"/>
    </source>
</evidence>
<feature type="transmembrane region" description="Helical" evidence="6">
    <location>
        <begin position="154"/>
        <end position="172"/>
    </location>
</feature>